<evidence type="ECO:0000259" key="2">
    <source>
        <dbReference type="Pfam" id="PF10979"/>
    </source>
</evidence>
<name>A0AAW6RL02_9BURK</name>
<accession>A0AAW6RL02</accession>
<gene>
    <name evidence="4" type="ORF">QB898_05900</name>
</gene>
<dbReference type="RefSeq" id="WP_279524193.1">
    <property type="nucleotide sequence ID" value="NZ_JARVII010000009.1"/>
</dbReference>
<sequence>MNRDDALAKIKKCLALSHSSEAHEAAAAMRQAQKLMAQFGLSERDVSLADVHEACARAASPALNAWEASLARVCADAFGCEMYSLVRGAYNEAGNYARQGFYVFVGVGTAPDVASYCFAVLLRQCSRARLAHVRRQPRQCKPATKTARGDAFAAGWVCGVRSLVERFAQPARDEQLLLDYMTARHPDITARQPRDSSRGRGRLVDDGHRSRGYAAGRQAELRRGVGGVRQTSLTCPEKTL</sequence>
<evidence type="ECO:0000313" key="5">
    <source>
        <dbReference type="Proteomes" id="UP001237156"/>
    </source>
</evidence>
<evidence type="ECO:0000313" key="4">
    <source>
        <dbReference type="EMBL" id="MDG9699259.1"/>
    </source>
</evidence>
<feature type="domain" description="DUF7168" evidence="3">
    <location>
        <begin position="45"/>
        <end position="195"/>
    </location>
</feature>
<dbReference type="Pfam" id="PF10979">
    <property type="entry name" value="DUF2786"/>
    <property type="match status" value="1"/>
</dbReference>
<dbReference type="AlphaFoldDB" id="A0AAW6RL02"/>
<feature type="domain" description="DUF2786" evidence="2">
    <location>
        <begin position="6"/>
        <end position="43"/>
    </location>
</feature>
<evidence type="ECO:0000259" key="3">
    <source>
        <dbReference type="Pfam" id="PF23771"/>
    </source>
</evidence>
<evidence type="ECO:0000256" key="1">
    <source>
        <dbReference type="SAM" id="MobiDB-lite"/>
    </source>
</evidence>
<feature type="region of interest" description="Disordered" evidence="1">
    <location>
        <begin position="187"/>
        <end position="218"/>
    </location>
</feature>
<proteinExistence type="predicted"/>
<keyword evidence="5" id="KW-1185">Reference proteome</keyword>
<dbReference type="InterPro" id="IPR016868">
    <property type="entry name" value="Phage_B3_Orf5"/>
</dbReference>
<dbReference type="PIRSF" id="PIRSF028111">
    <property type="entry name" value="UCP028111"/>
    <property type="match status" value="1"/>
</dbReference>
<dbReference type="InterPro" id="IPR055592">
    <property type="entry name" value="DUF7168"/>
</dbReference>
<protein>
    <submittedName>
        <fullName evidence="4">DUF2786 domain-containing protein</fullName>
    </submittedName>
</protein>
<feature type="compositionally biased region" description="Basic and acidic residues" evidence="1">
    <location>
        <begin position="187"/>
        <end position="209"/>
    </location>
</feature>
<dbReference type="InterPro" id="IPR024498">
    <property type="entry name" value="DUF2786"/>
</dbReference>
<dbReference type="Pfam" id="PF23771">
    <property type="entry name" value="DUF7168"/>
    <property type="match status" value="1"/>
</dbReference>
<comment type="caution">
    <text evidence="4">The sequence shown here is derived from an EMBL/GenBank/DDBJ whole genome shotgun (WGS) entry which is preliminary data.</text>
</comment>
<dbReference type="Proteomes" id="UP001237156">
    <property type="component" value="Unassembled WGS sequence"/>
</dbReference>
<dbReference type="EMBL" id="JARVII010000009">
    <property type="protein sequence ID" value="MDG9699259.1"/>
    <property type="molecule type" value="Genomic_DNA"/>
</dbReference>
<organism evidence="4 5">
    <name type="scientific">Ottowia cancrivicina</name>
    <dbReference type="NCBI Taxonomy" id="3040346"/>
    <lineage>
        <taxon>Bacteria</taxon>
        <taxon>Pseudomonadati</taxon>
        <taxon>Pseudomonadota</taxon>
        <taxon>Betaproteobacteria</taxon>
        <taxon>Burkholderiales</taxon>
        <taxon>Comamonadaceae</taxon>
        <taxon>Ottowia</taxon>
    </lineage>
</organism>
<reference evidence="4 5" key="1">
    <citation type="submission" date="2023-04" db="EMBL/GenBank/DDBJ databases">
        <title>Ottowia paracancer sp. nov., isolated from human stomach.</title>
        <authorList>
            <person name="Song Y."/>
        </authorList>
    </citation>
    <scope>NUCLEOTIDE SEQUENCE [LARGE SCALE GENOMIC DNA]</scope>
    <source>
        <strain evidence="4 5">10c7w1</strain>
    </source>
</reference>